<evidence type="ECO:0000313" key="8">
    <source>
        <dbReference type="EMBL" id="KAF6219647.1"/>
    </source>
</evidence>
<comment type="caution">
    <text evidence="8">The sequence shown here is derived from an EMBL/GenBank/DDBJ whole genome shotgun (WGS) entry which is preliminary data.</text>
</comment>
<name>A0A8H6C9Z2_9LECA</name>
<feature type="transmembrane region" description="Helical" evidence="6">
    <location>
        <begin position="78"/>
        <end position="100"/>
    </location>
</feature>
<organism evidence="8 9">
    <name type="scientific">Letharia lupina</name>
    <dbReference type="NCBI Taxonomy" id="560253"/>
    <lineage>
        <taxon>Eukaryota</taxon>
        <taxon>Fungi</taxon>
        <taxon>Dikarya</taxon>
        <taxon>Ascomycota</taxon>
        <taxon>Pezizomycotina</taxon>
        <taxon>Lecanoromycetes</taxon>
        <taxon>OSLEUM clade</taxon>
        <taxon>Lecanoromycetidae</taxon>
        <taxon>Lecanorales</taxon>
        <taxon>Lecanorineae</taxon>
        <taxon>Parmeliaceae</taxon>
        <taxon>Letharia</taxon>
    </lineage>
</organism>
<keyword evidence="2 6" id="KW-0812">Transmembrane</keyword>
<keyword evidence="9" id="KW-1185">Reference proteome</keyword>
<proteinExistence type="inferred from homology"/>
<evidence type="ECO:0000256" key="6">
    <source>
        <dbReference type="SAM" id="Phobius"/>
    </source>
</evidence>
<sequence length="316" mass="34957">MDESPGKMYALATVLTVLATVAVTLRFYARRITKLGRYRNFVDFRCAGAAIGSLGRHTQVMPDGMPIFDGRMEVFFKIIYISQLTQTVTFGLTKIAVLLFYRRIFVPRTFSIISLVMIGLNITWTVAFFAANLLQCWPISGNWTGLDAAPGTCIDTTMMYLAQAWSDVFTDIVILSMPIPWIWRLQMAPMRKFFVVLMLQLGALVVCAGVAKLVVFHRITYDTAVGDEDLTYLLTPTVYWPMVESSLGIVGACLPLLRPVFTDSPAKSIFSSLRAMISLSSLRSNDARKPSGDYDKLEAGNVGASQNSLVDGAQVV</sequence>
<gene>
    <name evidence="8" type="ORF">HO133_004116</name>
</gene>
<dbReference type="GO" id="GO:0016020">
    <property type="term" value="C:membrane"/>
    <property type="evidence" value="ECO:0007669"/>
    <property type="project" value="UniProtKB-SubCell"/>
</dbReference>
<dbReference type="InterPro" id="IPR049326">
    <property type="entry name" value="Rhodopsin_dom_fungi"/>
</dbReference>
<keyword evidence="3 6" id="KW-1133">Transmembrane helix</keyword>
<dbReference type="PANTHER" id="PTHR33048:SF134">
    <property type="entry name" value="INTEGRAL MEMBRANE PROTEIN"/>
    <property type="match status" value="1"/>
</dbReference>
<accession>A0A8H6C9Z2</accession>
<feature type="transmembrane region" description="Helical" evidence="6">
    <location>
        <begin position="6"/>
        <end position="29"/>
    </location>
</feature>
<keyword evidence="4 6" id="KW-0472">Membrane</keyword>
<feature type="transmembrane region" description="Helical" evidence="6">
    <location>
        <begin position="195"/>
        <end position="219"/>
    </location>
</feature>
<dbReference type="AlphaFoldDB" id="A0A8H6C9Z2"/>
<comment type="similarity">
    <text evidence="5">Belongs to the SAT4 family.</text>
</comment>
<feature type="domain" description="Rhodopsin" evidence="7">
    <location>
        <begin position="53"/>
        <end position="261"/>
    </location>
</feature>
<comment type="subcellular location">
    <subcellularLocation>
        <location evidence="1">Membrane</location>
        <topology evidence="1">Multi-pass membrane protein</topology>
    </subcellularLocation>
</comment>
<evidence type="ECO:0000256" key="5">
    <source>
        <dbReference type="ARBA" id="ARBA00038359"/>
    </source>
</evidence>
<protein>
    <recommendedName>
        <fullName evidence="7">Rhodopsin domain-containing protein</fullName>
    </recommendedName>
</protein>
<evidence type="ECO:0000256" key="4">
    <source>
        <dbReference type="ARBA" id="ARBA00023136"/>
    </source>
</evidence>
<dbReference type="GeneID" id="59332525"/>
<dbReference type="RefSeq" id="XP_037149082.1">
    <property type="nucleotide sequence ID" value="XM_037295035.1"/>
</dbReference>
<evidence type="ECO:0000256" key="3">
    <source>
        <dbReference type="ARBA" id="ARBA00022989"/>
    </source>
</evidence>
<feature type="transmembrane region" description="Helical" evidence="6">
    <location>
        <begin position="164"/>
        <end position="183"/>
    </location>
</feature>
<evidence type="ECO:0000259" key="7">
    <source>
        <dbReference type="Pfam" id="PF20684"/>
    </source>
</evidence>
<dbReference type="PANTHER" id="PTHR33048">
    <property type="entry name" value="PTH11-LIKE INTEGRAL MEMBRANE PROTEIN (AFU_ORTHOLOGUE AFUA_5G11245)"/>
    <property type="match status" value="1"/>
</dbReference>
<feature type="transmembrane region" description="Helical" evidence="6">
    <location>
        <begin position="112"/>
        <end position="134"/>
    </location>
</feature>
<evidence type="ECO:0000256" key="2">
    <source>
        <dbReference type="ARBA" id="ARBA00022692"/>
    </source>
</evidence>
<dbReference type="Pfam" id="PF20684">
    <property type="entry name" value="Fung_rhodopsin"/>
    <property type="match status" value="1"/>
</dbReference>
<dbReference type="EMBL" id="JACCJB010000019">
    <property type="protein sequence ID" value="KAF6219647.1"/>
    <property type="molecule type" value="Genomic_DNA"/>
</dbReference>
<evidence type="ECO:0000256" key="1">
    <source>
        <dbReference type="ARBA" id="ARBA00004141"/>
    </source>
</evidence>
<dbReference type="Proteomes" id="UP000593566">
    <property type="component" value="Unassembled WGS sequence"/>
</dbReference>
<dbReference type="InterPro" id="IPR052337">
    <property type="entry name" value="SAT4-like"/>
</dbReference>
<reference evidence="8 9" key="1">
    <citation type="journal article" date="2020" name="Genomics">
        <title>Complete, high-quality genomes from long-read metagenomic sequencing of two wolf lichen thalli reveals enigmatic genome architecture.</title>
        <authorList>
            <person name="McKenzie S.K."/>
            <person name="Walston R.F."/>
            <person name="Allen J.L."/>
        </authorList>
    </citation>
    <scope>NUCLEOTIDE SEQUENCE [LARGE SCALE GENOMIC DNA]</scope>
    <source>
        <strain evidence="8">WasteWater1</strain>
    </source>
</reference>
<evidence type="ECO:0000313" key="9">
    <source>
        <dbReference type="Proteomes" id="UP000593566"/>
    </source>
</evidence>